<evidence type="ECO:0000256" key="1">
    <source>
        <dbReference type="SAM" id="Phobius"/>
    </source>
</evidence>
<keyword evidence="1" id="KW-0812">Transmembrane</keyword>
<dbReference type="Proteomes" id="UP001324993">
    <property type="component" value="Chromosome"/>
</dbReference>
<dbReference type="RefSeq" id="WP_319833692.1">
    <property type="nucleotide sequence ID" value="NZ_CP138858.1"/>
</dbReference>
<accession>A0ABZ0RPD6</accession>
<feature type="transmembrane region" description="Helical" evidence="1">
    <location>
        <begin position="75"/>
        <end position="93"/>
    </location>
</feature>
<keyword evidence="3" id="KW-1185">Reference proteome</keyword>
<protein>
    <submittedName>
        <fullName evidence="2">Uncharacterized protein</fullName>
    </submittedName>
</protein>
<organism evidence="2 3">
    <name type="scientific">Coraliomargarita algicola</name>
    <dbReference type="NCBI Taxonomy" id="3092156"/>
    <lineage>
        <taxon>Bacteria</taxon>
        <taxon>Pseudomonadati</taxon>
        <taxon>Verrucomicrobiota</taxon>
        <taxon>Opitutia</taxon>
        <taxon>Puniceicoccales</taxon>
        <taxon>Coraliomargaritaceae</taxon>
        <taxon>Coraliomargarita</taxon>
    </lineage>
</organism>
<gene>
    <name evidence="2" type="ORF">SH580_03835</name>
</gene>
<evidence type="ECO:0000313" key="3">
    <source>
        <dbReference type="Proteomes" id="UP001324993"/>
    </source>
</evidence>
<name>A0ABZ0RPD6_9BACT</name>
<keyword evidence="1" id="KW-0472">Membrane</keyword>
<reference evidence="2 3" key="1">
    <citation type="submission" date="2023-11" db="EMBL/GenBank/DDBJ databases">
        <title>Coraliomargarita sp. nov., isolated from marine algae.</title>
        <authorList>
            <person name="Lee J.K."/>
            <person name="Baek J.H."/>
            <person name="Kim J.M."/>
            <person name="Choi D.G."/>
            <person name="Jeon C.O."/>
        </authorList>
    </citation>
    <scope>NUCLEOTIDE SEQUENCE [LARGE SCALE GENOMIC DNA]</scope>
    <source>
        <strain evidence="2 3">J2-16</strain>
    </source>
</reference>
<feature type="transmembrane region" description="Helical" evidence="1">
    <location>
        <begin position="52"/>
        <end position="69"/>
    </location>
</feature>
<sequence>MIDHDIRTQSQLLDAKQRLLGAIQNDRGVDLAEIDYLKIEIQETKQARRSNSMPFFGMALVILIFSGAGNSGMTQFFGGLAGVIFLIIAVLIVKKYTQSLRTLSNKLASLRSATESSTLAE</sequence>
<evidence type="ECO:0000313" key="2">
    <source>
        <dbReference type="EMBL" id="WPJ96835.1"/>
    </source>
</evidence>
<proteinExistence type="predicted"/>
<dbReference type="EMBL" id="CP138858">
    <property type="protein sequence ID" value="WPJ96835.1"/>
    <property type="molecule type" value="Genomic_DNA"/>
</dbReference>
<keyword evidence="1" id="KW-1133">Transmembrane helix</keyword>